<dbReference type="STRING" id="215250.A0A316YR21"/>
<feature type="compositionally biased region" description="Pro residues" evidence="1">
    <location>
        <begin position="280"/>
        <end position="314"/>
    </location>
</feature>
<feature type="compositionally biased region" description="Low complexity" evidence="1">
    <location>
        <begin position="254"/>
        <end position="266"/>
    </location>
</feature>
<dbReference type="InParanoid" id="A0A316YR21"/>
<gene>
    <name evidence="3" type="ORF">FA10DRAFT_114252</name>
</gene>
<evidence type="ECO:0000313" key="4">
    <source>
        <dbReference type="Proteomes" id="UP000245768"/>
    </source>
</evidence>
<feature type="domain" description="BBC1/AIM3 cysteine proteinase-fold" evidence="2">
    <location>
        <begin position="750"/>
        <end position="938"/>
    </location>
</feature>
<feature type="compositionally biased region" description="Polar residues" evidence="1">
    <location>
        <begin position="102"/>
        <end position="111"/>
    </location>
</feature>
<evidence type="ECO:0000313" key="3">
    <source>
        <dbReference type="EMBL" id="PWN90483.1"/>
    </source>
</evidence>
<feature type="compositionally biased region" description="Pro residues" evidence="1">
    <location>
        <begin position="603"/>
        <end position="619"/>
    </location>
</feature>
<accession>A0A316YR21</accession>
<feature type="compositionally biased region" description="Acidic residues" evidence="1">
    <location>
        <begin position="406"/>
        <end position="416"/>
    </location>
</feature>
<feature type="compositionally biased region" description="Acidic residues" evidence="1">
    <location>
        <begin position="477"/>
        <end position="489"/>
    </location>
</feature>
<dbReference type="Pfam" id="PF25459">
    <property type="entry name" value="AIM3_BBC1_C"/>
    <property type="match status" value="1"/>
</dbReference>
<reference evidence="3 4" key="1">
    <citation type="journal article" date="2018" name="Mol. Biol. Evol.">
        <title>Broad Genomic Sampling Reveals a Smut Pathogenic Ancestry of the Fungal Clade Ustilaginomycotina.</title>
        <authorList>
            <person name="Kijpornyongpan T."/>
            <person name="Mondo S.J."/>
            <person name="Barry K."/>
            <person name="Sandor L."/>
            <person name="Lee J."/>
            <person name="Lipzen A."/>
            <person name="Pangilinan J."/>
            <person name="LaButti K."/>
            <person name="Hainaut M."/>
            <person name="Henrissat B."/>
            <person name="Grigoriev I.V."/>
            <person name="Spatafora J.W."/>
            <person name="Aime M.C."/>
        </authorList>
    </citation>
    <scope>NUCLEOTIDE SEQUENCE [LARGE SCALE GENOMIC DNA]</scope>
    <source>
        <strain evidence="3 4">MCA 4198</strain>
    </source>
</reference>
<feature type="compositionally biased region" description="Acidic residues" evidence="1">
    <location>
        <begin position="230"/>
        <end position="241"/>
    </location>
</feature>
<feature type="compositionally biased region" description="Pro residues" evidence="1">
    <location>
        <begin position="498"/>
        <end position="519"/>
    </location>
</feature>
<organism evidence="3 4">
    <name type="scientific">Acaromyces ingoldii</name>
    <dbReference type="NCBI Taxonomy" id="215250"/>
    <lineage>
        <taxon>Eukaryota</taxon>
        <taxon>Fungi</taxon>
        <taxon>Dikarya</taxon>
        <taxon>Basidiomycota</taxon>
        <taxon>Ustilaginomycotina</taxon>
        <taxon>Exobasidiomycetes</taxon>
        <taxon>Exobasidiales</taxon>
        <taxon>Cryptobasidiaceae</taxon>
        <taxon>Acaromyces</taxon>
    </lineage>
</organism>
<name>A0A316YR21_9BASI</name>
<dbReference type="Proteomes" id="UP000245768">
    <property type="component" value="Unassembled WGS sequence"/>
</dbReference>
<dbReference type="InterPro" id="IPR057402">
    <property type="entry name" value="AIM3_BBC1_C"/>
</dbReference>
<feature type="region of interest" description="Disordered" evidence="1">
    <location>
        <begin position="1"/>
        <end position="671"/>
    </location>
</feature>
<feature type="region of interest" description="Disordered" evidence="1">
    <location>
        <begin position="890"/>
        <end position="910"/>
    </location>
</feature>
<feature type="compositionally biased region" description="Acidic residues" evidence="1">
    <location>
        <begin position="387"/>
        <end position="398"/>
    </location>
</feature>
<dbReference type="RefSeq" id="XP_025377681.1">
    <property type="nucleotide sequence ID" value="XM_025517888.1"/>
</dbReference>
<feature type="compositionally biased region" description="Basic and acidic residues" evidence="1">
    <location>
        <begin position="447"/>
        <end position="461"/>
    </location>
</feature>
<sequence length="939" mass="98298">MGGGGPPMFGAPAPVPAPKPKPKEKEEEPAAAAAEETKIEGVQQEPVQEKEPATKDEAVQRAGTEEEGASAPKTLAVPRRAAPPRRKRSAQPVEEDKEKQTSVDSGSTGDVTVSPVAATSAPPQKDTEAVSDAPMTEEPVSETVQEEDHIGAAPAAISADEGERTEARTASLLIPGDRNGASGEPSPTTPASEIEMREQARRLDEFVQSQQDDTDTELPTQLQENLKLADEDEDEDEDENRDEVTTGAVTHGDTATAAAAAAAAAAREPGHGEPTNARMPPVPVASPPPPSSAPPRPPSARPPVPKTPLSPPPLVADEEGARQSPAPTRAPPVPRAASRQGSTIMEPVAAPPAVPAAATHAAEDEDSRALPPQLTAPKPRMAVPVDTSDDEAEDDDEAAPAPAEEGQAEEESEEQQEAQRRASLAQRMARMGGQPIMGAPMPIRRKPTVEESRSVDERGPEANEDIALAAGGAARVDEEEAQGDEDEEPVRETAPRLASPPPVPKSPPPVPSVSPPPRGTTPASRHSMQAADSIERRMSYQAGSDGPDASLGRRASQIRPPVPSVTHSRDTSAQHAAPAEEETEEDEEQPAIVPDRRASMSPPQLPSSPPPRAPPSRPPPQREAEAAPPAEAVEEDVRAVPPKATSISPSASSTIPPPRSAAAPPSRSSRDLDLMPSTKWWRHGLHPVRLPPTLQRPDALVSVDIRGLPSQNNVARHLITVQLVFEDYSSTLVYVEFQDDDGEEAATNVTQRHAPPPARPSAAQLTSWSTQIGAGLALQASAAVSAKSAAAGSSKDFVANLVKANPQTLGPVGSSFGAIILAQAGSTTVDRGADEEVRPGDVVALHGADLKGKRGITNYHATFGTPQEPTFAIVVESESKKRKLRCVLQGPAGSAGGSTGSRLASAAKGPEEVSLRLDDVKGGLVRVFRVAPRVGWLED</sequence>
<keyword evidence="4" id="KW-1185">Reference proteome</keyword>
<dbReference type="EMBL" id="KZ819636">
    <property type="protein sequence ID" value="PWN90483.1"/>
    <property type="molecule type" value="Genomic_DNA"/>
</dbReference>
<feature type="compositionally biased region" description="Acidic residues" evidence="1">
    <location>
        <begin position="579"/>
        <end position="589"/>
    </location>
</feature>
<dbReference type="OrthoDB" id="207120at2759"/>
<evidence type="ECO:0000259" key="2">
    <source>
        <dbReference type="Pfam" id="PF25459"/>
    </source>
</evidence>
<evidence type="ECO:0000256" key="1">
    <source>
        <dbReference type="SAM" id="MobiDB-lite"/>
    </source>
</evidence>
<feature type="compositionally biased region" description="Low complexity" evidence="1">
    <location>
        <begin position="639"/>
        <end position="667"/>
    </location>
</feature>
<dbReference type="GeneID" id="37039804"/>
<protein>
    <recommendedName>
        <fullName evidence="2">BBC1/AIM3 cysteine proteinase-fold domain-containing protein</fullName>
    </recommendedName>
</protein>
<feature type="compositionally biased region" description="Basic and acidic residues" evidence="1">
    <location>
        <begin position="194"/>
        <end position="205"/>
    </location>
</feature>
<feature type="compositionally biased region" description="Basic and acidic residues" evidence="1">
    <location>
        <begin position="47"/>
        <end position="59"/>
    </location>
</feature>
<feature type="compositionally biased region" description="Polar residues" evidence="1">
    <location>
        <begin position="207"/>
        <end position="224"/>
    </location>
</feature>
<proteinExistence type="predicted"/>
<dbReference type="AlphaFoldDB" id="A0A316YR21"/>